<evidence type="ECO:0000259" key="3">
    <source>
        <dbReference type="Pfam" id="PF19038"/>
    </source>
</evidence>
<dbReference type="PANTHER" id="PTHR12761">
    <property type="entry name" value="HERMANSKY-PUDLAK SYNDROME PROTEIN 1"/>
    <property type="match status" value="1"/>
</dbReference>
<dbReference type="EMBL" id="JH818672">
    <property type="protein sequence ID" value="EKC19893.1"/>
    <property type="molecule type" value="Genomic_DNA"/>
</dbReference>
<feature type="compositionally biased region" description="Polar residues" evidence="1">
    <location>
        <begin position="391"/>
        <end position="400"/>
    </location>
</feature>
<dbReference type="HOGENOM" id="CLU_016960_2_0_1"/>
<dbReference type="Pfam" id="PF19038">
    <property type="entry name" value="Fuz_longin_3"/>
    <property type="match status" value="1"/>
</dbReference>
<feature type="region of interest" description="Disordered" evidence="1">
    <location>
        <begin position="360"/>
        <end position="419"/>
    </location>
</feature>
<dbReference type="FunCoup" id="K1PE78">
    <property type="interactions" value="10"/>
</dbReference>
<protein>
    <submittedName>
        <fullName evidence="4">Hermansky-Pudlak syndrome 1-like protein</fullName>
    </submittedName>
</protein>
<organism evidence="4">
    <name type="scientific">Magallana gigas</name>
    <name type="common">Pacific oyster</name>
    <name type="synonym">Crassostrea gigas</name>
    <dbReference type="NCBI Taxonomy" id="29159"/>
    <lineage>
        <taxon>Eukaryota</taxon>
        <taxon>Metazoa</taxon>
        <taxon>Spiralia</taxon>
        <taxon>Lophotrochozoa</taxon>
        <taxon>Mollusca</taxon>
        <taxon>Bivalvia</taxon>
        <taxon>Autobranchia</taxon>
        <taxon>Pteriomorphia</taxon>
        <taxon>Ostreida</taxon>
        <taxon>Ostreoidea</taxon>
        <taxon>Ostreidae</taxon>
        <taxon>Magallana</taxon>
    </lineage>
</organism>
<dbReference type="InParanoid" id="K1PE78"/>
<dbReference type="Pfam" id="PF19036">
    <property type="entry name" value="Fuz_longin_1"/>
    <property type="match status" value="1"/>
</dbReference>
<sequence>MRGFVVVNKINDVFYLDCDTEFTNHINAQAVEQGLLEAGNYDTKILDPSMVMQLFSPLFMSQWFLIEQRKNPCTSITCENGFIFVFKQLEDLLIVAISREKPDTEQFLSKKIGVFIRVVEFLFGPVTNEMGYSVFCRRSDRWTFLQNLMKTWELLRKEEHSFLVEAIERLHVNQLVNEKCMESLEYAMSRLQSAGEKNIHHALLVVNSKLLSLYSNRSAPSLAESDVLCTILLARLLFPTNEKLEDLFSYRKPDDSGSTTEEMKSPASITVTPPLERYESAVEGDDSLDEENYLSATETITKTKLPESPYPAVSEHVTEEETPTAEPIKGTDMMGEGFATPDSASPVTDIHKQLIKDNTGRLTPVGRSRSRTFDGMITGRVTPGPGRARSRSLNVDQQGQRADMPSIQRSSSPLPKGEPIQPVSPVIRSSPDHIRQTAFLSTQLCNFYPYQLDFVQIFPGMVIVLLSEIPRANHASSLCQLLRLLTDLLSGQKSQVQRVQGHVLYDLINTLLVKLATAMKKAKGNIERILEDIRRRWDNAEFKSSLLSYLEQGAGTEIPPGAERSLTGLHRKVKELFLHLYLYPYDIPPAVSQAMTSICEKAKVKLFDYKDYLSVKSQRNIVMTSIRYLDAFPGLVHFIYIDRRTNQLTAPSLNITDEGENHDATQFLKDKIWNMTCWMYGKLAEGVTVATAREGDYHYSYFMWFTDYQGAPKQIQEAYQEGDVSIPPGILSGQFYSSLKRHCFPNCLPGSVNCYELIMMHVGLVNVQYIFTHRQMLAKQFFEASGDTQMNLVL</sequence>
<dbReference type="PANTHER" id="PTHR12761:SF1">
    <property type="entry name" value="BLOC-3 COMPLEX MEMBER HPS1"/>
    <property type="match status" value="1"/>
</dbReference>
<dbReference type="InterPro" id="IPR043970">
    <property type="entry name" value="FUZ/MON1/HPS1_longin_3"/>
</dbReference>
<feature type="region of interest" description="Disordered" evidence="1">
    <location>
        <begin position="306"/>
        <end position="332"/>
    </location>
</feature>
<feature type="domain" description="FUZ/MON1/HPS1 third Longin" evidence="3">
    <location>
        <begin position="634"/>
        <end position="780"/>
    </location>
</feature>
<proteinExistence type="predicted"/>
<evidence type="ECO:0000313" key="4">
    <source>
        <dbReference type="EMBL" id="EKC19893.1"/>
    </source>
</evidence>
<name>K1PE78_MAGGI</name>
<dbReference type="GO" id="GO:0031085">
    <property type="term" value="C:BLOC-3 complex"/>
    <property type="evidence" value="ECO:0007669"/>
    <property type="project" value="TreeGrafter"/>
</dbReference>
<feature type="region of interest" description="Disordered" evidence="1">
    <location>
        <begin position="249"/>
        <end position="269"/>
    </location>
</feature>
<evidence type="ECO:0000259" key="2">
    <source>
        <dbReference type="Pfam" id="PF19036"/>
    </source>
</evidence>
<dbReference type="InterPro" id="IPR026053">
    <property type="entry name" value="HPS1"/>
</dbReference>
<dbReference type="AlphaFoldDB" id="K1PE78"/>
<dbReference type="GO" id="GO:0016192">
    <property type="term" value="P:vesicle-mediated transport"/>
    <property type="evidence" value="ECO:0007669"/>
    <property type="project" value="InterPro"/>
</dbReference>
<reference evidence="4" key="1">
    <citation type="journal article" date="2012" name="Nature">
        <title>The oyster genome reveals stress adaptation and complexity of shell formation.</title>
        <authorList>
            <person name="Zhang G."/>
            <person name="Fang X."/>
            <person name="Guo X."/>
            <person name="Li L."/>
            <person name="Luo R."/>
            <person name="Xu F."/>
            <person name="Yang P."/>
            <person name="Zhang L."/>
            <person name="Wang X."/>
            <person name="Qi H."/>
            <person name="Xiong Z."/>
            <person name="Que H."/>
            <person name="Xie Y."/>
            <person name="Holland P.W."/>
            <person name="Paps J."/>
            <person name="Zhu Y."/>
            <person name="Wu F."/>
            <person name="Chen Y."/>
            <person name="Wang J."/>
            <person name="Peng C."/>
            <person name="Meng J."/>
            <person name="Yang L."/>
            <person name="Liu J."/>
            <person name="Wen B."/>
            <person name="Zhang N."/>
            <person name="Huang Z."/>
            <person name="Zhu Q."/>
            <person name="Feng Y."/>
            <person name="Mount A."/>
            <person name="Hedgecock D."/>
            <person name="Xu Z."/>
            <person name="Liu Y."/>
            <person name="Domazet-Loso T."/>
            <person name="Du Y."/>
            <person name="Sun X."/>
            <person name="Zhang S."/>
            <person name="Liu B."/>
            <person name="Cheng P."/>
            <person name="Jiang X."/>
            <person name="Li J."/>
            <person name="Fan D."/>
            <person name="Wang W."/>
            <person name="Fu W."/>
            <person name="Wang T."/>
            <person name="Wang B."/>
            <person name="Zhang J."/>
            <person name="Peng Z."/>
            <person name="Li Y."/>
            <person name="Li N."/>
            <person name="Wang J."/>
            <person name="Chen M."/>
            <person name="He Y."/>
            <person name="Tan F."/>
            <person name="Song X."/>
            <person name="Zheng Q."/>
            <person name="Huang R."/>
            <person name="Yang H."/>
            <person name="Du X."/>
            <person name="Chen L."/>
            <person name="Yang M."/>
            <person name="Gaffney P.M."/>
            <person name="Wang S."/>
            <person name="Luo L."/>
            <person name="She Z."/>
            <person name="Ming Y."/>
            <person name="Huang W."/>
            <person name="Zhang S."/>
            <person name="Huang B."/>
            <person name="Zhang Y."/>
            <person name="Qu T."/>
            <person name="Ni P."/>
            <person name="Miao G."/>
            <person name="Wang J."/>
            <person name="Wang Q."/>
            <person name="Steinberg C.E."/>
            <person name="Wang H."/>
            <person name="Li N."/>
            <person name="Qian L."/>
            <person name="Zhang G."/>
            <person name="Li Y."/>
            <person name="Yang H."/>
            <person name="Liu X."/>
            <person name="Wang J."/>
            <person name="Yin Y."/>
            <person name="Wang J."/>
        </authorList>
    </citation>
    <scope>NUCLEOTIDE SEQUENCE [LARGE SCALE GENOMIC DNA]</scope>
    <source>
        <strain evidence="4">05x7-T-G4-1.051#20</strain>
    </source>
</reference>
<evidence type="ECO:0000256" key="1">
    <source>
        <dbReference type="SAM" id="MobiDB-lite"/>
    </source>
</evidence>
<dbReference type="GO" id="GO:0005085">
    <property type="term" value="F:guanyl-nucleotide exchange factor activity"/>
    <property type="evidence" value="ECO:0007669"/>
    <property type="project" value="TreeGrafter"/>
</dbReference>
<gene>
    <name evidence="4" type="ORF">CGI_10007341</name>
</gene>
<feature type="domain" description="FUZ/MON1/HPS1 first Longin" evidence="2">
    <location>
        <begin position="4"/>
        <end position="152"/>
    </location>
</feature>
<dbReference type="InterPro" id="IPR043972">
    <property type="entry name" value="FUZ/MON1/HPS1_longin_1"/>
</dbReference>
<accession>K1PE78</accession>